<dbReference type="KEGG" id="mvc:MSVAZ_0413"/>
<dbReference type="EMBL" id="CP009520">
    <property type="protein sequence ID" value="AKB42682.1"/>
    <property type="molecule type" value="Genomic_DNA"/>
</dbReference>
<organism evidence="1 2">
    <name type="scientific">Methanosarcina vacuolata Z-761</name>
    <dbReference type="NCBI Taxonomy" id="1434123"/>
    <lineage>
        <taxon>Archaea</taxon>
        <taxon>Methanobacteriati</taxon>
        <taxon>Methanobacteriota</taxon>
        <taxon>Stenosarchaea group</taxon>
        <taxon>Methanomicrobia</taxon>
        <taxon>Methanosarcinales</taxon>
        <taxon>Methanosarcinaceae</taxon>
        <taxon>Methanosarcina</taxon>
    </lineage>
</organism>
<gene>
    <name evidence="1" type="ORF">MSVAZ_0413</name>
</gene>
<dbReference type="RefSeq" id="WP_048117487.1">
    <property type="nucleotide sequence ID" value="NZ_CP009520.1"/>
</dbReference>
<name>A0A0E3Q2B4_9EURY</name>
<dbReference type="STRING" id="1434123.MSVAZ_0413"/>
<dbReference type="Proteomes" id="UP000033096">
    <property type="component" value="Chromosome"/>
</dbReference>
<proteinExistence type="predicted"/>
<evidence type="ECO:0000313" key="1">
    <source>
        <dbReference type="EMBL" id="AKB42682.1"/>
    </source>
</evidence>
<evidence type="ECO:0000313" key="2">
    <source>
        <dbReference type="Proteomes" id="UP000033096"/>
    </source>
</evidence>
<keyword evidence="2" id="KW-1185">Reference proteome</keyword>
<dbReference type="AlphaFoldDB" id="A0A0E3Q2B4"/>
<sequence>MVENIPREIIKDLQSVCQLHEEAVCNHDKCREFSENLSALLIRLEDLKFYRMADRLMSILLNCKPKEASHCEKANLVGEMMKEITKEAKNAGDSSRQ</sequence>
<protein>
    <submittedName>
        <fullName evidence="1">Uncharacterized protein</fullName>
    </submittedName>
</protein>
<dbReference type="PATRIC" id="fig|1434123.4.peg.436"/>
<dbReference type="GeneID" id="24808777"/>
<accession>A0A0E3Q2B4</accession>
<reference evidence="1 2" key="1">
    <citation type="submission" date="2014-07" db="EMBL/GenBank/DDBJ databases">
        <title>Methanogenic archaea and the global carbon cycle.</title>
        <authorList>
            <person name="Henriksen J.R."/>
            <person name="Luke J."/>
            <person name="Reinhart S."/>
            <person name="Benedict M.N."/>
            <person name="Youngblut N.D."/>
            <person name="Metcalf M.E."/>
            <person name="Whitaker R.J."/>
            <person name="Metcalf W.W."/>
        </authorList>
    </citation>
    <scope>NUCLEOTIDE SEQUENCE [LARGE SCALE GENOMIC DNA]</scope>
    <source>
        <strain evidence="1 2">Z-761</strain>
    </source>
</reference>
<dbReference type="HOGENOM" id="CLU_172995_0_0_2"/>